<evidence type="ECO:0000256" key="12">
    <source>
        <dbReference type="ARBA" id="ARBA00023136"/>
    </source>
</evidence>
<evidence type="ECO:0000256" key="11">
    <source>
        <dbReference type="ARBA" id="ARBA00023098"/>
    </source>
</evidence>
<evidence type="ECO:0000313" key="17">
    <source>
        <dbReference type="EMBL" id="KAI7842306.1"/>
    </source>
</evidence>
<evidence type="ECO:0000256" key="8">
    <source>
        <dbReference type="ARBA" id="ARBA00022837"/>
    </source>
</evidence>
<dbReference type="AlphaFoldDB" id="A0AAD5DSF9"/>
<feature type="region of interest" description="Disordered" evidence="15">
    <location>
        <begin position="869"/>
        <end position="924"/>
    </location>
</feature>
<dbReference type="Proteomes" id="UP001205105">
    <property type="component" value="Unassembled WGS sequence"/>
</dbReference>
<evidence type="ECO:0000256" key="5">
    <source>
        <dbReference type="ARBA" id="ARBA00022692"/>
    </source>
</evidence>
<keyword evidence="9" id="KW-0442">Lipid degradation</keyword>
<dbReference type="Pfam" id="PF01764">
    <property type="entry name" value="Lipase_3"/>
    <property type="match status" value="2"/>
</dbReference>
<keyword evidence="10" id="KW-1133">Transmembrane helix</keyword>
<dbReference type="PANTHER" id="PTHR45792:SF8">
    <property type="entry name" value="DIACYLGLYCEROL LIPASE-ALPHA"/>
    <property type="match status" value="1"/>
</dbReference>
<comment type="catalytic activity">
    <reaction evidence="13">
        <text>a 1,2-diacyl-sn-glycerol + H2O = a 2-acylglycerol + a fatty acid + H(+)</text>
        <dbReference type="Rhea" id="RHEA:33275"/>
        <dbReference type="ChEBI" id="CHEBI:15377"/>
        <dbReference type="ChEBI" id="CHEBI:15378"/>
        <dbReference type="ChEBI" id="CHEBI:17389"/>
        <dbReference type="ChEBI" id="CHEBI:17815"/>
        <dbReference type="ChEBI" id="CHEBI:28868"/>
        <dbReference type="EC" id="3.1.1.116"/>
    </reaction>
    <physiologicalReaction direction="left-to-right" evidence="13">
        <dbReference type="Rhea" id="RHEA:33276"/>
    </physiologicalReaction>
</comment>
<feature type="compositionally biased region" description="Low complexity" evidence="15">
    <location>
        <begin position="869"/>
        <end position="912"/>
    </location>
</feature>
<feature type="domain" description="Fungal lipase-type" evidence="16">
    <location>
        <begin position="322"/>
        <end position="394"/>
    </location>
</feature>
<dbReference type="InterPro" id="IPR029058">
    <property type="entry name" value="AB_hydrolase_fold"/>
</dbReference>
<dbReference type="InterPro" id="IPR052214">
    <property type="entry name" value="DAG_Lipase-Related"/>
</dbReference>
<evidence type="ECO:0000256" key="6">
    <source>
        <dbReference type="ARBA" id="ARBA00022723"/>
    </source>
</evidence>
<dbReference type="GO" id="GO:0005886">
    <property type="term" value="C:plasma membrane"/>
    <property type="evidence" value="ECO:0007669"/>
    <property type="project" value="UniProtKB-SubCell"/>
</dbReference>
<evidence type="ECO:0000256" key="4">
    <source>
        <dbReference type="ARBA" id="ARBA00022553"/>
    </source>
</evidence>
<keyword evidence="11" id="KW-0443">Lipid metabolism</keyword>
<dbReference type="GO" id="GO:0016298">
    <property type="term" value="F:lipase activity"/>
    <property type="evidence" value="ECO:0007669"/>
    <property type="project" value="TreeGrafter"/>
</dbReference>
<evidence type="ECO:0000313" key="18">
    <source>
        <dbReference type="Proteomes" id="UP001205105"/>
    </source>
</evidence>
<evidence type="ECO:0000256" key="2">
    <source>
        <dbReference type="ARBA" id="ARBA00004651"/>
    </source>
</evidence>
<evidence type="ECO:0000256" key="7">
    <source>
        <dbReference type="ARBA" id="ARBA00022801"/>
    </source>
</evidence>
<feature type="domain" description="Fungal lipase-type" evidence="16">
    <location>
        <begin position="447"/>
        <end position="508"/>
    </location>
</feature>
<sequence length="964" mass="101711">MREVDEVYENQRLFAVVWKPPLAALDWPEWSDARGNPVLLAKPPHEDPGAWQLVVTGATDDEGWCYATVFKHLEYKRAGGRSSARFGDTVRRRLWRRRKDTAATAAAPAVAVPAGSDEAALAAAGEAAAEAGVGAGTMAAATAAAIEARAAREAEARKKAIKAFFNLVLDLLSRRQLWTLVPWDPTAPFILARKHQQVYQELQAQAYERRLFTADQEAPPSQLHPGRTLLQDLLCAATHSRAAYGFALAAGFMADVASYVRLQTVQQLTFDAVGGVSAEANNESVAALAGIDPADLLMAEWRNSPYRPCHYVALDRANQCVVLSIRGSLQIGDLLSDLAAAPMEVTIGGTEGWVHQGIFEAATYIHCSTQEALQEAARRCPGWPLLVTGHSLGGKARGWLAWVELGIWLFMKTVGCLHHLVGPICLCIQEMGRSHPDSCACTMHFAGGVAALLTLLLQDTGTLPPAMGSLRCITMGTAAVMSRPLAEACNDRVISVILGSDAIPHLSYASVEALLLEASQESPVRQTVEGWSRTVAGTVAGALTTTAAKQKELSDAAAAALTSGKIVGSWSAVREASTRLTKMSSASSAGLSRVASLIAETASRGVLGAAQQAQEQPRQIPVIEQQEGQPPLEQRQQQQQQPHHDEQQGPRQIPVIELAAPTQQQQQQQGAHPQVPQGPLRSGAAAAPAGAGLEGLGTEAAETAAAAVGTGAAAAAAAEWGDNVTVLPSAGMDAPLAEAAMAQQAAAASQATPAWSVATAGGGNVATGSPEHLYPPGVACLLLGICMCGLEPDAALTKPLHAVWQELHDAAAVRLRGAAPALHRAHTLSASSARPKFATGRIIWLFPAEESFVEEAESALQAMDTAWQGAAGPLEGPGQPEQAQQGQQVQQAQQVQQQHGEVNMAEAEAAVESGRRHSAAETGAARRQTVVCEAVRVPFERILIMPDCLNDHLPDAYLAALQQL</sequence>
<dbReference type="SUPFAM" id="SSF53474">
    <property type="entry name" value="alpha/beta-Hydrolases"/>
    <property type="match status" value="1"/>
</dbReference>
<dbReference type="GO" id="GO:0046872">
    <property type="term" value="F:metal ion binding"/>
    <property type="evidence" value="ECO:0007669"/>
    <property type="project" value="UniProtKB-KW"/>
</dbReference>
<evidence type="ECO:0000256" key="10">
    <source>
        <dbReference type="ARBA" id="ARBA00022989"/>
    </source>
</evidence>
<evidence type="ECO:0000256" key="3">
    <source>
        <dbReference type="ARBA" id="ARBA00022475"/>
    </source>
</evidence>
<evidence type="ECO:0000256" key="13">
    <source>
        <dbReference type="ARBA" id="ARBA00024531"/>
    </source>
</evidence>
<evidence type="ECO:0000256" key="14">
    <source>
        <dbReference type="ARBA" id="ARBA00026104"/>
    </source>
</evidence>
<keyword evidence="4" id="KW-0597">Phosphoprotein</keyword>
<dbReference type="PANTHER" id="PTHR45792">
    <property type="entry name" value="DIACYLGLYCEROL LIPASE HOMOLOG-RELATED"/>
    <property type="match status" value="1"/>
</dbReference>
<keyword evidence="18" id="KW-1185">Reference proteome</keyword>
<keyword evidence="12" id="KW-0472">Membrane</keyword>
<evidence type="ECO:0000256" key="9">
    <source>
        <dbReference type="ARBA" id="ARBA00022963"/>
    </source>
</evidence>
<dbReference type="EMBL" id="JADXDR010000053">
    <property type="protein sequence ID" value="KAI7842306.1"/>
    <property type="molecule type" value="Genomic_DNA"/>
</dbReference>
<keyword evidence="6" id="KW-0479">Metal-binding</keyword>
<feature type="region of interest" description="Disordered" evidence="15">
    <location>
        <begin position="628"/>
        <end position="649"/>
    </location>
</feature>
<dbReference type="InterPro" id="IPR002921">
    <property type="entry name" value="Fungal_lipase-type"/>
</dbReference>
<evidence type="ECO:0000259" key="16">
    <source>
        <dbReference type="Pfam" id="PF01764"/>
    </source>
</evidence>
<dbReference type="CDD" id="cd00519">
    <property type="entry name" value="Lipase_3"/>
    <property type="match status" value="1"/>
</dbReference>
<accession>A0AAD5DSF9</accession>
<comment type="cofactor">
    <cofactor evidence="1">
        <name>Ca(2+)</name>
        <dbReference type="ChEBI" id="CHEBI:29108"/>
    </cofactor>
</comment>
<dbReference type="EC" id="3.1.1.116" evidence="14"/>
<keyword evidence="8" id="KW-0106">Calcium</keyword>
<dbReference type="Gene3D" id="3.40.50.1820">
    <property type="entry name" value="alpha/beta hydrolase"/>
    <property type="match status" value="2"/>
</dbReference>
<evidence type="ECO:0000256" key="15">
    <source>
        <dbReference type="SAM" id="MobiDB-lite"/>
    </source>
</evidence>
<feature type="region of interest" description="Disordered" evidence="15">
    <location>
        <begin position="661"/>
        <end position="690"/>
    </location>
</feature>
<keyword evidence="3" id="KW-1003">Cell membrane</keyword>
<keyword evidence="5" id="KW-0812">Transmembrane</keyword>
<reference evidence="17" key="1">
    <citation type="submission" date="2020-11" db="EMBL/GenBank/DDBJ databases">
        <title>Chlorella ohadii genome sequencing and assembly.</title>
        <authorList>
            <person name="Murik O."/>
            <person name="Treves H."/>
            <person name="Kedem I."/>
            <person name="Shotland Y."/>
            <person name="Kaplan A."/>
        </authorList>
    </citation>
    <scope>NUCLEOTIDE SEQUENCE</scope>
    <source>
        <strain evidence="17">1</strain>
    </source>
</reference>
<proteinExistence type="predicted"/>
<name>A0AAD5DSF9_9CHLO</name>
<dbReference type="GO" id="GO:0016042">
    <property type="term" value="P:lipid catabolic process"/>
    <property type="evidence" value="ECO:0007669"/>
    <property type="project" value="UniProtKB-KW"/>
</dbReference>
<organism evidence="17 18">
    <name type="scientific">Chlorella ohadii</name>
    <dbReference type="NCBI Taxonomy" id="2649997"/>
    <lineage>
        <taxon>Eukaryota</taxon>
        <taxon>Viridiplantae</taxon>
        <taxon>Chlorophyta</taxon>
        <taxon>core chlorophytes</taxon>
        <taxon>Trebouxiophyceae</taxon>
        <taxon>Chlorellales</taxon>
        <taxon>Chlorellaceae</taxon>
        <taxon>Chlorella clade</taxon>
        <taxon>Chlorella</taxon>
    </lineage>
</organism>
<comment type="caution">
    <text evidence="17">The sequence shown here is derived from an EMBL/GenBank/DDBJ whole genome shotgun (WGS) entry which is preliminary data.</text>
</comment>
<keyword evidence="7" id="KW-0378">Hydrolase</keyword>
<protein>
    <recommendedName>
        <fullName evidence="14">sn-1-specific diacylglycerol lipase</fullName>
        <ecNumber evidence="14">3.1.1.116</ecNumber>
    </recommendedName>
</protein>
<evidence type="ECO:0000256" key="1">
    <source>
        <dbReference type="ARBA" id="ARBA00001913"/>
    </source>
</evidence>
<gene>
    <name evidence="17" type="ORF">COHA_003946</name>
</gene>
<feature type="compositionally biased region" description="Low complexity" evidence="15">
    <location>
        <begin position="628"/>
        <end position="641"/>
    </location>
</feature>
<comment type="subcellular location">
    <subcellularLocation>
        <location evidence="2">Cell membrane</location>
        <topology evidence="2">Multi-pass membrane protein</topology>
    </subcellularLocation>
</comment>